<evidence type="ECO:0000256" key="7">
    <source>
        <dbReference type="SAM" id="MobiDB-lite"/>
    </source>
</evidence>
<dbReference type="Gene3D" id="2.40.50.100">
    <property type="match status" value="1"/>
</dbReference>
<dbReference type="InterPro" id="IPR058626">
    <property type="entry name" value="MdtA-like_b-barrel"/>
</dbReference>
<feature type="domain" description="Multidrug resistance protein MdtA-like alpha-helical hairpin" evidence="8">
    <location>
        <begin position="101"/>
        <end position="169"/>
    </location>
</feature>
<evidence type="ECO:0000259" key="10">
    <source>
        <dbReference type="Pfam" id="PF25944"/>
    </source>
</evidence>
<comment type="similarity">
    <text evidence="2">Belongs to the membrane fusion protein (MFP) (TC 8.A.1) family.</text>
</comment>
<accession>A0A7X1FQU2</accession>
<feature type="region of interest" description="Disordered" evidence="7">
    <location>
        <begin position="356"/>
        <end position="390"/>
    </location>
</feature>
<sequence>MAIIVVGLVAAALVARTIAGFSAEKPRNGRAPAPVAVAKVGRGDVPVTVSALGTVTPQVTAVVRSQQSGRLMAIDFREGQMVGKGQRLALIDPRPFALASAQADANLARDEAQLNAARVDLTRYQTLLSQDSIARQTVDTQAATVKQLAGTVAADRAALNTARLNLGYASVISPVNGRIGLRQTDIGNYVTPSDTNGIATVTQIDPIDVEFSVPQGQLAAISARLGPSGGGLPVNAVDQNGGQTLAQGKLLTFDNTIDTATGTIKAKATFANPGGHLVPNQFVNVTMLVDTLKGALVVPVSAVRHGAPGDFVFVLQPDQTVKLVVVRTGPMAGQNIAILAGLTGSETVVTAGADGLEDGSKVRLPGKGAGPGAGGAQAAGKHHRQQTSQG</sequence>
<gene>
    <name evidence="12" type="ORF">H7F51_07025</name>
</gene>
<feature type="domain" description="Multidrug resistance protein MdtA-like barrel-sandwich hybrid" evidence="9">
    <location>
        <begin position="60"/>
        <end position="202"/>
    </location>
</feature>
<evidence type="ECO:0000256" key="5">
    <source>
        <dbReference type="ARBA" id="ARBA00022519"/>
    </source>
</evidence>
<dbReference type="Pfam" id="PF25876">
    <property type="entry name" value="HH_MFP_RND"/>
    <property type="match status" value="1"/>
</dbReference>
<dbReference type="PANTHER" id="PTHR30469">
    <property type="entry name" value="MULTIDRUG RESISTANCE PROTEIN MDTA"/>
    <property type="match status" value="1"/>
</dbReference>
<dbReference type="Gene3D" id="2.40.30.170">
    <property type="match status" value="1"/>
</dbReference>
<keyword evidence="6" id="KW-0472">Membrane</keyword>
<evidence type="ECO:0000256" key="4">
    <source>
        <dbReference type="ARBA" id="ARBA00022475"/>
    </source>
</evidence>
<keyword evidence="5" id="KW-0997">Cell inner membrane</keyword>
<dbReference type="SUPFAM" id="SSF111369">
    <property type="entry name" value="HlyD-like secretion proteins"/>
    <property type="match status" value="1"/>
</dbReference>
<reference evidence="12 13" key="1">
    <citation type="submission" date="2020-08" db="EMBL/GenBank/DDBJ databases">
        <title>The genome sequence of type strain Novosphingobium flavum NBRC 111647.</title>
        <authorList>
            <person name="Liu Y."/>
        </authorList>
    </citation>
    <scope>NUCLEOTIDE SEQUENCE [LARGE SCALE GENOMIC DNA]</scope>
    <source>
        <strain evidence="12 13">NBRC 111647</strain>
    </source>
</reference>
<feature type="compositionally biased region" description="Gly residues" evidence="7">
    <location>
        <begin position="367"/>
        <end position="377"/>
    </location>
</feature>
<dbReference type="AlphaFoldDB" id="A0A7X1FQU2"/>
<proteinExistence type="inferred from homology"/>
<evidence type="ECO:0000256" key="6">
    <source>
        <dbReference type="ARBA" id="ARBA00023136"/>
    </source>
</evidence>
<name>A0A7X1FQU2_9SPHN</name>
<dbReference type="GO" id="GO:0015562">
    <property type="term" value="F:efflux transmembrane transporter activity"/>
    <property type="evidence" value="ECO:0007669"/>
    <property type="project" value="TreeGrafter"/>
</dbReference>
<comment type="subcellular location">
    <subcellularLocation>
        <location evidence="1">Cell membrane</location>
    </subcellularLocation>
</comment>
<evidence type="ECO:0000313" key="13">
    <source>
        <dbReference type="Proteomes" id="UP000566813"/>
    </source>
</evidence>
<keyword evidence="4" id="KW-1003">Cell membrane</keyword>
<feature type="domain" description="Multidrug resistance protein MdtA-like beta-barrel" evidence="10">
    <location>
        <begin position="206"/>
        <end position="291"/>
    </location>
</feature>
<dbReference type="NCBIfam" id="TIGR01730">
    <property type="entry name" value="RND_mfp"/>
    <property type="match status" value="1"/>
</dbReference>
<dbReference type="EMBL" id="JACLAW010000004">
    <property type="protein sequence ID" value="MBC2665266.1"/>
    <property type="molecule type" value="Genomic_DNA"/>
</dbReference>
<dbReference type="Pfam" id="PF25967">
    <property type="entry name" value="RND-MFP_C"/>
    <property type="match status" value="1"/>
</dbReference>
<dbReference type="GO" id="GO:1990281">
    <property type="term" value="C:efflux pump complex"/>
    <property type="evidence" value="ECO:0007669"/>
    <property type="project" value="TreeGrafter"/>
</dbReference>
<comment type="caution">
    <text evidence="12">The sequence shown here is derived from an EMBL/GenBank/DDBJ whole genome shotgun (WGS) entry which is preliminary data.</text>
</comment>
<dbReference type="InterPro" id="IPR058624">
    <property type="entry name" value="MdtA-like_HH"/>
</dbReference>
<protein>
    <submittedName>
        <fullName evidence="12">Efflux RND transporter periplasmic adaptor subunit</fullName>
    </submittedName>
</protein>
<dbReference type="InterPro" id="IPR058625">
    <property type="entry name" value="MdtA-like_BSH"/>
</dbReference>
<organism evidence="12 13">
    <name type="scientific">Novosphingobium flavum</name>
    <dbReference type="NCBI Taxonomy" id="1778672"/>
    <lineage>
        <taxon>Bacteria</taxon>
        <taxon>Pseudomonadati</taxon>
        <taxon>Pseudomonadota</taxon>
        <taxon>Alphaproteobacteria</taxon>
        <taxon>Sphingomonadales</taxon>
        <taxon>Sphingomonadaceae</taxon>
        <taxon>Novosphingobium</taxon>
    </lineage>
</organism>
<dbReference type="PANTHER" id="PTHR30469:SF12">
    <property type="entry name" value="MULTIDRUG RESISTANCE PROTEIN MDTA"/>
    <property type="match status" value="1"/>
</dbReference>
<dbReference type="Gene3D" id="2.40.420.20">
    <property type="match status" value="1"/>
</dbReference>
<dbReference type="Pfam" id="PF25944">
    <property type="entry name" value="Beta-barrel_RND"/>
    <property type="match status" value="1"/>
</dbReference>
<keyword evidence="3" id="KW-0813">Transport</keyword>
<dbReference type="Pfam" id="PF25917">
    <property type="entry name" value="BSH_RND"/>
    <property type="match status" value="1"/>
</dbReference>
<evidence type="ECO:0000256" key="3">
    <source>
        <dbReference type="ARBA" id="ARBA00022448"/>
    </source>
</evidence>
<keyword evidence="13" id="KW-1185">Reference proteome</keyword>
<dbReference type="Gene3D" id="1.10.287.470">
    <property type="entry name" value="Helix hairpin bin"/>
    <property type="match status" value="1"/>
</dbReference>
<evidence type="ECO:0000256" key="2">
    <source>
        <dbReference type="ARBA" id="ARBA00009477"/>
    </source>
</evidence>
<evidence type="ECO:0000313" key="12">
    <source>
        <dbReference type="EMBL" id="MBC2665266.1"/>
    </source>
</evidence>
<evidence type="ECO:0000256" key="1">
    <source>
        <dbReference type="ARBA" id="ARBA00004236"/>
    </source>
</evidence>
<evidence type="ECO:0000259" key="9">
    <source>
        <dbReference type="Pfam" id="PF25917"/>
    </source>
</evidence>
<feature type="compositionally biased region" description="Basic residues" evidence="7">
    <location>
        <begin position="380"/>
        <end position="390"/>
    </location>
</feature>
<dbReference type="InterPro" id="IPR006143">
    <property type="entry name" value="RND_pump_MFP"/>
</dbReference>
<feature type="domain" description="Multidrug resistance protein MdtA-like C-terminal permuted SH3" evidence="11">
    <location>
        <begin position="295"/>
        <end position="354"/>
    </location>
</feature>
<dbReference type="InterPro" id="IPR058627">
    <property type="entry name" value="MdtA-like_C"/>
</dbReference>
<evidence type="ECO:0000259" key="8">
    <source>
        <dbReference type="Pfam" id="PF25876"/>
    </source>
</evidence>
<dbReference type="Proteomes" id="UP000566813">
    <property type="component" value="Unassembled WGS sequence"/>
</dbReference>
<evidence type="ECO:0000259" key="11">
    <source>
        <dbReference type="Pfam" id="PF25967"/>
    </source>
</evidence>